<dbReference type="CDD" id="cd09726">
    <property type="entry name" value="RAMP_I_III"/>
    <property type="match status" value="1"/>
</dbReference>
<feature type="domain" description="CRISPR type III-associated protein" evidence="2">
    <location>
        <begin position="259"/>
        <end position="441"/>
    </location>
</feature>
<dbReference type="Pfam" id="PF03787">
    <property type="entry name" value="RAMPs"/>
    <property type="match status" value="2"/>
</dbReference>
<evidence type="ECO:0000313" key="4">
    <source>
        <dbReference type="Proteomes" id="UP000514713"/>
    </source>
</evidence>
<evidence type="ECO:0000259" key="2">
    <source>
        <dbReference type="Pfam" id="PF03787"/>
    </source>
</evidence>
<keyword evidence="3" id="KW-0614">Plasmid</keyword>
<dbReference type="PANTHER" id="PTHR35579">
    <property type="entry name" value="CRISPR SYSTEM CMS ENDORIBONUCLEASE CSM3"/>
    <property type="match status" value="1"/>
</dbReference>
<gene>
    <name evidence="3" type="ORF">HUN01_00300</name>
</gene>
<proteinExistence type="predicted"/>
<keyword evidence="4" id="KW-1185">Reference proteome</keyword>
<dbReference type="KEGG" id="ned:HUN01_00300"/>
<dbReference type="RefSeq" id="WP_181927105.1">
    <property type="nucleotide sequence ID" value="NZ_CP054694.1"/>
</dbReference>
<protein>
    <recommendedName>
        <fullName evidence="2">CRISPR type III-associated protein domain-containing protein</fullName>
    </recommendedName>
</protein>
<dbReference type="InterPro" id="IPR005537">
    <property type="entry name" value="RAMP_III_fam"/>
</dbReference>
<dbReference type="InterPro" id="IPR052216">
    <property type="entry name" value="CRISPR_Csm3_endoribonuclease"/>
</dbReference>
<name>A0A7D7L8X1_9NOSO</name>
<accession>A0A7D7L8X1</accession>
<sequence length="496" mass="54989">MARKIQSRLHITGTLVAQSPIHVGGIGGNSQVDLALAVNGQGQYYIPGTSLAGALRGWMEMSINYSTLATLWGFQEENGRVGHASFVLVEDAAIEGAVSEIREGVGINRIWGTAEDKFKYNRAILPKGTKIPLNITLDISPKSDNEKALLAQLLKALENGEIRLGAAKTRGLGRVKLENLSIREHNLGNRNGILKMLQGNSDRLNLNDLFNSDGQFPQASQITIEIHWQPQTSVMVKAEGDGIVVDILPLVSEFDNHLSFVLPGSSIKGALRTQAERIVRTVCHWPTQQYFQEQIELSLVEDLFGVRAKANNQNNKGIGSLFIDDCYANMRINHHTWADIQSSKSNSDLRQNLNRVNLQTTQQAFHVAIDRWTGGAADSFLYSNIELIGVNWQPIRLQLNLKRIQENQLPGIALILLVLRDLAEGRIALGYGTNRGMGSIEVVKIIIQGRNLADSLKELESKELPNGNINEFSPSVLNYLSQAWQDWIHQNIKESK</sequence>
<keyword evidence="1" id="KW-0051">Antiviral defense</keyword>
<evidence type="ECO:0000313" key="3">
    <source>
        <dbReference type="EMBL" id="QMS86108.1"/>
    </source>
</evidence>
<geneLocation type="plasmid" evidence="4">
    <name>pne_2</name>
</geneLocation>
<feature type="domain" description="CRISPR type III-associated protein" evidence="2">
    <location>
        <begin position="14"/>
        <end position="176"/>
    </location>
</feature>
<evidence type="ECO:0000256" key="1">
    <source>
        <dbReference type="ARBA" id="ARBA00023118"/>
    </source>
</evidence>
<dbReference type="EMBL" id="CP054694">
    <property type="protein sequence ID" value="QMS86108.1"/>
    <property type="molecule type" value="Genomic_DNA"/>
</dbReference>
<dbReference type="GO" id="GO:0051607">
    <property type="term" value="P:defense response to virus"/>
    <property type="evidence" value="ECO:0007669"/>
    <property type="project" value="UniProtKB-KW"/>
</dbReference>
<dbReference type="PANTHER" id="PTHR35579:SF6">
    <property type="entry name" value="DUF324 DOMAIN-CONTAINING PROTEIN"/>
    <property type="match status" value="1"/>
</dbReference>
<reference evidence="4" key="1">
    <citation type="submission" date="2020-06" db="EMBL/GenBank/DDBJ databases">
        <title>Nostoc edaphicum CCNP1411 genome.</title>
        <authorList>
            <person name="Fidor A."/>
            <person name="Grabski M."/>
            <person name="Gawor J."/>
            <person name="Gromadka R."/>
            <person name="Wegrzyn G."/>
            <person name="Mazur-Marzec H."/>
        </authorList>
    </citation>
    <scope>NUCLEOTIDE SEQUENCE [LARGE SCALE GENOMIC DNA]</scope>
    <source>
        <strain evidence="4">CCNP1411</strain>
        <plasmid evidence="4">pne_2</plasmid>
    </source>
</reference>
<dbReference type="AlphaFoldDB" id="A0A7D7L8X1"/>
<dbReference type="Proteomes" id="UP000514713">
    <property type="component" value="Plasmid pNe_2"/>
</dbReference>
<organism evidence="3 4">
    <name type="scientific">Nostoc edaphicum CCNP1411</name>
    <dbReference type="NCBI Taxonomy" id="1472755"/>
    <lineage>
        <taxon>Bacteria</taxon>
        <taxon>Bacillati</taxon>
        <taxon>Cyanobacteriota</taxon>
        <taxon>Cyanophyceae</taxon>
        <taxon>Nostocales</taxon>
        <taxon>Nostocaceae</taxon>
        <taxon>Nostoc</taxon>
    </lineage>
</organism>